<reference evidence="8" key="1">
    <citation type="journal article" date="2015" name="Genome Announc.">
        <title>Draft genome sequence of the fungus Penicillium brasilianum MG11.</title>
        <authorList>
            <person name="Horn F."/>
            <person name="Linde J."/>
            <person name="Mattern D.J."/>
            <person name="Walther G."/>
            <person name="Guthke R."/>
            <person name="Brakhage A.A."/>
            <person name="Valiante V."/>
        </authorList>
    </citation>
    <scope>NUCLEOTIDE SEQUENCE [LARGE SCALE GENOMIC DNA]</scope>
    <source>
        <strain evidence="8">MG11</strain>
    </source>
</reference>
<evidence type="ECO:0000256" key="4">
    <source>
        <dbReference type="ARBA" id="ARBA00023136"/>
    </source>
</evidence>
<dbReference type="AlphaFoldDB" id="A0A0F7TZ82"/>
<feature type="compositionally biased region" description="Basic and acidic residues" evidence="5">
    <location>
        <begin position="386"/>
        <end position="402"/>
    </location>
</feature>
<dbReference type="OrthoDB" id="5384040at2759"/>
<keyword evidence="2 6" id="KW-0812">Transmembrane</keyword>
<keyword evidence="3 6" id="KW-1133">Transmembrane helix</keyword>
<dbReference type="STRING" id="104259.A0A0F7TZ82"/>
<dbReference type="Pfam" id="PF04479">
    <property type="entry name" value="RTA1"/>
    <property type="match status" value="1"/>
</dbReference>
<evidence type="ECO:0000256" key="3">
    <source>
        <dbReference type="ARBA" id="ARBA00022989"/>
    </source>
</evidence>
<feature type="transmembrane region" description="Helical" evidence="6">
    <location>
        <begin position="186"/>
        <end position="209"/>
    </location>
</feature>
<keyword evidence="8" id="KW-1185">Reference proteome</keyword>
<gene>
    <name evidence="7" type="ORF">PMG11_09788</name>
</gene>
<sequence>MAPTTTTSALSTTISLTASATCLNIAPGKNGYLPPESCDALLYYVPSFGAAVLFCVFYGMTTLLHGVQAVMYEKGYAWVVIMGGAWELLAFIFRTLQTRQQNNENWATFYTLFFLLAPIWINAFLYMTLGRMIHFFLPGQKLVGVSARRFGVLFVCLDIFAFIVQATGAIMTSIQDGGSIVVTGLHIYMGGIGLQEAFILCFTALAIYLHRKLLKVESSEEVFNERLSRGPFSWRWLFYALYFALGMITIRIIFRISQYAQGTSPTNPVLTHEWYEYVFDAVPMLLALVSLNIIHPGRILQGPESGFQQVRRAEKEAKKEKKQQKKTSKEEKKTHKNMLEEEKRRPKKQGLHEDDVIDEGSPLRAHASEDHSNEDEPHQQQWPIYDRTDERYEDTRYYGHQV</sequence>
<feature type="transmembrane region" description="Helical" evidence="6">
    <location>
        <begin position="43"/>
        <end position="64"/>
    </location>
</feature>
<dbReference type="GO" id="GO:0016020">
    <property type="term" value="C:membrane"/>
    <property type="evidence" value="ECO:0007669"/>
    <property type="project" value="UniProtKB-SubCell"/>
</dbReference>
<dbReference type="PANTHER" id="PTHR31465">
    <property type="entry name" value="PROTEIN RTA1-RELATED"/>
    <property type="match status" value="1"/>
</dbReference>
<feature type="region of interest" description="Disordered" evidence="5">
    <location>
        <begin position="306"/>
        <end position="402"/>
    </location>
</feature>
<dbReference type="PANTHER" id="PTHR31465:SF15">
    <property type="entry name" value="LIPID TRANSPORTER ATNI-RELATED"/>
    <property type="match status" value="1"/>
</dbReference>
<feature type="transmembrane region" description="Helical" evidence="6">
    <location>
        <begin position="76"/>
        <end position="96"/>
    </location>
</feature>
<evidence type="ECO:0008006" key="9">
    <source>
        <dbReference type="Google" id="ProtNLM"/>
    </source>
</evidence>
<evidence type="ECO:0000256" key="6">
    <source>
        <dbReference type="SAM" id="Phobius"/>
    </source>
</evidence>
<evidence type="ECO:0000256" key="5">
    <source>
        <dbReference type="SAM" id="MobiDB-lite"/>
    </source>
</evidence>
<comment type="subcellular location">
    <subcellularLocation>
        <location evidence="1">Membrane</location>
        <topology evidence="1">Multi-pass membrane protein</topology>
    </subcellularLocation>
</comment>
<feature type="compositionally biased region" description="Basic and acidic residues" evidence="5">
    <location>
        <begin position="366"/>
        <end position="378"/>
    </location>
</feature>
<name>A0A0F7TZ82_PENBI</name>
<protein>
    <recommendedName>
        <fullName evidence="9">RTA1 domain protein</fullName>
    </recommendedName>
</protein>
<accession>A0A0F7TZ82</accession>
<evidence type="ECO:0000313" key="8">
    <source>
        <dbReference type="Proteomes" id="UP000042958"/>
    </source>
</evidence>
<evidence type="ECO:0000313" key="7">
    <source>
        <dbReference type="EMBL" id="CEJ61251.1"/>
    </source>
</evidence>
<feature type="transmembrane region" description="Helical" evidence="6">
    <location>
        <begin position="236"/>
        <end position="254"/>
    </location>
</feature>
<feature type="transmembrane region" description="Helical" evidence="6">
    <location>
        <begin position="150"/>
        <end position="174"/>
    </location>
</feature>
<proteinExistence type="predicted"/>
<evidence type="ECO:0000256" key="2">
    <source>
        <dbReference type="ARBA" id="ARBA00022692"/>
    </source>
</evidence>
<feature type="compositionally biased region" description="Basic and acidic residues" evidence="5">
    <location>
        <begin position="327"/>
        <end position="354"/>
    </location>
</feature>
<evidence type="ECO:0000256" key="1">
    <source>
        <dbReference type="ARBA" id="ARBA00004141"/>
    </source>
</evidence>
<keyword evidence="4 6" id="KW-0472">Membrane</keyword>
<dbReference type="InterPro" id="IPR007568">
    <property type="entry name" value="RTA1"/>
</dbReference>
<organism evidence="7 8">
    <name type="scientific">Penicillium brasilianum</name>
    <dbReference type="NCBI Taxonomy" id="104259"/>
    <lineage>
        <taxon>Eukaryota</taxon>
        <taxon>Fungi</taxon>
        <taxon>Dikarya</taxon>
        <taxon>Ascomycota</taxon>
        <taxon>Pezizomycotina</taxon>
        <taxon>Eurotiomycetes</taxon>
        <taxon>Eurotiomycetidae</taxon>
        <taxon>Eurotiales</taxon>
        <taxon>Aspergillaceae</taxon>
        <taxon>Penicillium</taxon>
    </lineage>
</organism>
<dbReference type="Proteomes" id="UP000042958">
    <property type="component" value="Unassembled WGS sequence"/>
</dbReference>
<feature type="transmembrane region" description="Helical" evidence="6">
    <location>
        <begin position="108"/>
        <end position="129"/>
    </location>
</feature>
<dbReference type="EMBL" id="CDHK01000010">
    <property type="protein sequence ID" value="CEJ61251.1"/>
    <property type="molecule type" value="Genomic_DNA"/>
</dbReference>